<feature type="region of interest" description="Disordered" evidence="1">
    <location>
        <begin position="1021"/>
        <end position="1042"/>
    </location>
</feature>
<dbReference type="PANTHER" id="PTHR10644">
    <property type="entry name" value="DNA REPAIR/RNA PROCESSING CPSF FAMILY"/>
    <property type="match status" value="1"/>
</dbReference>
<name>A0ABR3ZGB3_9PEZI</name>
<accession>A0ABR3ZGB3</accession>
<organism evidence="2 3">
    <name type="scientific">Sporothrix stenoceras</name>
    <dbReference type="NCBI Taxonomy" id="5173"/>
    <lineage>
        <taxon>Eukaryota</taxon>
        <taxon>Fungi</taxon>
        <taxon>Dikarya</taxon>
        <taxon>Ascomycota</taxon>
        <taxon>Pezizomycotina</taxon>
        <taxon>Sordariomycetes</taxon>
        <taxon>Sordariomycetidae</taxon>
        <taxon>Ophiostomatales</taxon>
        <taxon>Ophiostomataceae</taxon>
        <taxon>Sporothrix</taxon>
    </lineage>
</organism>
<evidence type="ECO:0000313" key="2">
    <source>
        <dbReference type="EMBL" id="KAL1899096.1"/>
    </source>
</evidence>
<sequence>MEIQTDVLRDGEWVTETVTIDDVLKAKNNNTSNNKDPVPEPRPDQPPNLGILTRTVVESPVAHWMLPVRLRSAQHMDVAVIGDHYVQISELGRDGRLRNIVRKTDFGSRIRNAKVIGTPPESATDEEKDDAEVRIKMEDDDAMLGSGDADSISGDETMEDALNLPAEFDDFAMEVHETSRFHHGRGIPYWAAWTRPYRLPTYNTTRDSIYLAREDGVVMFLDINSDNILGASVEIGKFECNIGTAFCSLFDDFNDILIMGGDSGPGTIWQIRPRQPNMQLGKIPNWSPVVDLVTTDEFSTVNGLIGANGKKIEAKSHGANNVSNPHYSNPDRIFGTSGRGVTGAITEFRYGLRADVGLEVDYLVPVKQSWIFATRTEDYDIEFQVLISLIDKSEAFYLSADLSQVGIHEEGTTLYDLESRTLVAAQPQNKSVLIDPGSDDFSRYLQGQGSSFANRSFESISSVAFLPQHGNKATIVFGTRAGDLVTLILGETGFLAANVERIGPSRVDLVIIDDVQLGKAVLATCNGQVSVHYGSGEKAATFRSSHTVWPFDAAALNKPAPFVNSVTVLSGGLPGRQNKTQLVLSSTSHFMLAELHPQPGPVQRSLPLNGTPAKVLYSHTLGCLVVALKDLENRTTLQFINPDTGEDLSMPTDKNREPAEFISGLGKVGDQILSLGEWNYERQGDKWVFLFVCTKEGRFLVISTARTTIDQQSKVQYWTRYKKSMHEPVHSVVSRGEYVFSCVGSTIYWDKLDPELKRLVTCGTFELNSCATSLRIVNHKLVAVTDDDGSVEIIDISEGSKPGEMTLYHGDSEQRSATHMIEIGSKISGNELDTSLLLVCGRDSTASGLWVPWQQPGKDCWAVFEADLPASVRKLVRGRTRPSWQQARRDVQYGLLPSTPDEAEILGVCLDGSLQHFTLLSLPAWRLLRLVHDLALTSEKLFPFTYEANDDDDDYETDPGAGDRTVMHIDGDMLQRCFDKRALEELFAKPSRSAKLYAALEKLDGGALTAGFDRLQGPAQNAGAYSEMTDGDGEGAASGTNGTVLDERTHRCIKLLYSILEYYLQPAI</sequence>
<dbReference type="Proteomes" id="UP001583186">
    <property type="component" value="Unassembled WGS sequence"/>
</dbReference>
<evidence type="ECO:0000313" key="3">
    <source>
        <dbReference type="Proteomes" id="UP001583186"/>
    </source>
</evidence>
<dbReference type="EMBL" id="JAWCUI010000013">
    <property type="protein sequence ID" value="KAL1899096.1"/>
    <property type="molecule type" value="Genomic_DNA"/>
</dbReference>
<evidence type="ECO:0000256" key="1">
    <source>
        <dbReference type="SAM" id="MobiDB-lite"/>
    </source>
</evidence>
<gene>
    <name evidence="2" type="ORF">Sste5346_003018</name>
</gene>
<dbReference type="InterPro" id="IPR015943">
    <property type="entry name" value="WD40/YVTN_repeat-like_dom_sf"/>
</dbReference>
<evidence type="ECO:0008006" key="4">
    <source>
        <dbReference type="Google" id="ProtNLM"/>
    </source>
</evidence>
<dbReference type="InterPro" id="IPR050358">
    <property type="entry name" value="RSE1/DDB1/CFT1"/>
</dbReference>
<dbReference type="Gene3D" id="2.130.10.10">
    <property type="entry name" value="YVTN repeat-like/Quinoprotein amine dehydrogenase"/>
    <property type="match status" value="1"/>
</dbReference>
<dbReference type="SUPFAM" id="SSF50998">
    <property type="entry name" value="Quinoprotein alcohol dehydrogenase-like"/>
    <property type="match status" value="1"/>
</dbReference>
<proteinExistence type="predicted"/>
<feature type="region of interest" description="Disordered" evidence="1">
    <location>
        <begin position="26"/>
        <end position="49"/>
    </location>
</feature>
<keyword evidence="3" id="KW-1185">Reference proteome</keyword>
<protein>
    <recommendedName>
        <fullName evidence="4">Thermotolerance protein</fullName>
    </recommendedName>
</protein>
<dbReference type="InterPro" id="IPR011047">
    <property type="entry name" value="Quinoprotein_ADH-like_sf"/>
</dbReference>
<comment type="caution">
    <text evidence="2">The sequence shown here is derived from an EMBL/GenBank/DDBJ whole genome shotgun (WGS) entry which is preliminary data.</text>
</comment>
<reference evidence="2 3" key="1">
    <citation type="journal article" date="2024" name="IMA Fungus">
        <title>IMA Genome - F19 : A genome assembly and annotation guide to empower mycologists, including annotated draft genome sequences of Ceratocystis pirilliformis, Diaporthe australafricana, Fusarium ophioides, Paecilomyces lecythidis, and Sporothrix stenoceras.</title>
        <authorList>
            <person name="Aylward J."/>
            <person name="Wilson A.M."/>
            <person name="Visagie C.M."/>
            <person name="Spraker J."/>
            <person name="Barnes I."/>
            <person name="Buitendag C."/>
            <person name="Ceriani C."/>
            <person name="Del Mar Angel L."/>
            <person name="du Plessis D."/>
            <person name="Fuchs T."/>
            <person name="Gasser K."/>
            <person name="Kramer D."/>
            <person name="Li W."/>
            <person name="Munsamy K."/>
            <person name="Piso A."/>
            <person name="Price J.L."/>
            <person name="Sonnekus B."/>
            <person name="Thomas C."/>
            <person name="van der Nest A."/>
            <person name="van Dijk A."/>
            <person name="van Heerden A."/>
            <person name="van Vuuren N."/>
            <person name="Yilmaz N."/>
            <person name="Duong T.A."/>
            <person name="van der Merwe N.A."/>
            <person name="Wingfield M.J."/>
            <person name="Wingfield B.D."/>
        </authorList>
    </citation>
    <scope>NUCLEOTIDE SEQUENCE [LARGE SCALE GENOMIC DNA]</scope>
    <source>
        <strain evidence="2 3">CMW 5346</strain>
    </source>
</reference>